<organism evidence="2 3">
    <name type="scientific">Dryococelus australis</name>
    <dbReference type="NCBI Taxonomy" id="614101"/>
    <lineage>
        <taxon>Eukaryota</taxon>
        <taxon>Metazoa</taxon>
        <taxon>Ecdysozoa</taxon>
        <taxon>Arthropoda</taxon>
        <taxon>Hexapoda</taxon>
        <taxon>Insecta</taxon>
        <taxon>Pterygota</taxon>
        <taxon>Neoptera</taxon>
        <taxon>Polyneoptera</taxon>
        <taxon>Phasmatodea</taxon>
        <taxon>Verophasmatodea</taxon>
        <taxon>Anareolatae</taxon>
        <taxon>Phasmatidae</taxon>
        <taxon>Eurycanthinae</taxon>
        <taxon>Dryococelus</taxon>
    </lineage>
</organism>
<accession>A0ABQ9GDA1</accession>
<feature type="region of interest" description="Disordered" evidence="1">
    <location>
        <begin position="1"/>
        <end position="30"/>
    </location>
</feature>
<dbReference type="Proteomes" id="UP001159363">
    <property type="component" value="Chromosome 13"/>
</dbReference>
<gene>
    <name evidence="2" type="ORF">PR048_030609</name>
</gene>
<sequence>MKELSKQEIPEKTRRPVASPGMIPTCEDPESAFDLNEHRATTRMIAAWWPSVSILRSGFRLRSKHSVTLENRLYEEHSPHEETSRQ</sequence>
<proteinExistence type="predicted"/>
<protein>
    <submittedName>
        <fullName evidence="2">Uncharacterized protein</fullName>
    </submittedName>
</protein>
<reference evidence="2 3" key="1">
    <citation type="submission" date="2023-02" db="EMBL/GenBank/DDBJ databases">
        <title>LHISI_Scaffold_Assembly.</title>
        <authorList>
            <person name="Stuart O.P."/>
            <person name="Cleave R."/>
            <person name="Magrath M.J.L."/>
            <person name="Mikheyev A.S."/>
        </authorList>
    </citation>
    <scope>NUCLEOTIDE SEQUENCE [LARGE SCALE GENOMIC DNA]</scope>
    <source>
        <strain evidence="2">Daus_M_001</strain>
        <tissue evidence="2">Leg muscle</tissue>
    </source>
</reference>
<evidence type="ECO:0000256" key="1">
    <source>
        <dbReference type="SAM" id="MobiDB-lite"/>
    </source>
</evidence>
<dbReference type="EMBL" id="JARBHB010000014">
    <property type="protein sequence ID" value="KAJ8869054.1"/>
    <property type="molecule type" value="Genomic_DNA"/>
</dbReference>
<name>A0ABQ9GDA1_9NEOP</name>
<evidence type="ECO:0000313" key="3">
    <source>
        <dbReference type="Proteomes" id="UP001159363"/>
    </source>
</evidence>
<keyword evidence="3" id="KW-1185">Reference proteome</keyword>
<feature type="compositionally biased region" description="Basic and acidic residues" evidence="1">
    <location>
        <begin position="1"/>
        <end position="14"/>
    </location>
</feature>
<evidence type="ECO:0000313" key="2">
    <source>
        <dbReference type="EMBL" id="KAJ8869054.1"/>
    </source>
</evidence>
<comment type="caution">
    <text evidence="2">The sequence shown here is derived from an EMBL/GenBank/DDBJ whole genome shotgun (WGS) entry which is preliminary data.</text>
</comment>